<keyword evidence="3" id="KW-1185">Reference proteome</keyword>
<name>A0A9K3D0N2_9EUKA</name>
<dbReference type="EMBL" id="BDIP01001766">
    <property type="protein sequence ID" value="GIQ85099.1"/>
    <property type="molecule type" value="Genomic_DNA"/>
</dbReference>
<dbReference type="GO" id="GO:0003824">
    <property type="term" value="F:catalytic activity"/>
    <property type="evidence" value="ECO:0007669"/>
    <property type="project" value="InterPro"/>
</dbReference>
<dbReference type="PROSITE" id="PS51340">
    <property type="entry name" value="MOSC"/>
    <property type="match status" value="1"/>
</dbReference>
<dbReference type="InterPro" id="IPR005302">
    <property type="entry name" value="MoCF_Sase_C"/>
</dbReference>
<proteinExistence type="predicted"/>
<comment type="caution">
    <text evidence="2">The sequence shown here is derived from an EMBL/GenBank/DDBJ whole genome shotgun (WGS) entry which is preliminary data.</text>
</comment>
<protein>
    <recommendedName>
        <fullName evidence="1">MOSC domain-containing protein</fullName>
    </recommendedName>
</protein>
<feature type="domain" description="MOSC" evidence="1">
    <location>
        <begin position="81"/>
        <end position="250"/>
    </location>
</feature>
<organism evidence="2 3">
    <name type="scientific">Kipferlia bialata</name>
    <dbReference type="NCBI Taxonomy" id="797122"/>
    <lineage>
        <taxon>Eukaryota</taxon>
        <taxon>Metamonada</taxon>
        <taxon>Carpediemonas-like organisms</taxon>
        <taxon>Kipferlia</taxon>
    </lineage>
</organism>
<dbReference type="OrthoDB" id="17255at2759"/>
<gene>
    <name evidence="2" type="ORF">KIPB_006722</name>
</gene>
<evidence type="ECO:0000313" key="3">
    <source>
        <dbReference type="Proteomes" id="UP000265618"/>
    </source>
</evidence>
<evidence type="ECO:0000313" key="2">
    <source>
        <dbReference type="EMBL" id="GIQ85099.1"/>
    </source>
</evidence>
<dbReference type="GO" id="GO:0030170">
    <property type="term" value="F:pyridoxal phosphate binding"/>
    <property type="evidence" value="ECO:0007669"/>
    <property type="project" value="InterPro"/>
</dbReference>
<sequence length="251" mass="28015">MATIQTALSSGQLILSHPEHGSLQVPLVSKDDLTVVPVQVWDDHCHGLSEGPVVSEWLTRVLGLYKGSPIRMVRFSDTSENRTSREVGPKYTHTGETMPYTHFADAFPMLVASRESLVALNDALREKGETQVLMDRFRPNIVFDECGGAFRELYDCSMTCDKYTVAVRKPCERCPIVRVDQQTGEFTSLREPLPTLIALNPFRADWERLSAAEKERCPRTMRQKAPYFGGNALLIRGGGEVAVGDELVLTE</sequence>
<dbReference type="Proteomes" id="UP000265618">
    <property type="component" value="Unassembled WGS sequence"/>
</dbReference>
<dbReference type="SUPFAM" id="SSF141673">
    <property type="entry name" value="MOSC N-terminal domain-like"/>
    <property type="match status" value="1"/>
</dbReference>
<reference evidence="2 3" key="1">
    <citation type="journal article" date="2018" name="PLoS ONE">
        <title>The draft genome of Kipferlia bialata reveals reductive genome evolution in fornicate parasites.</title>
        <authorList>
            <person name="Tanifuji G."/>
            <person name="Takabayashi S."/>
            <person name="Kume K."/>
            <person name="Takagi M."/>
            <person name="Nakayama T."/>
            <person name="Kamikawa R."/>
            <person name="Inagaki Y."/>
            <person name="Hashimoto T."/>
        </authorList>
    </citation>
    <scope>NUCLEOTIDE SEQUENCE [LARGE SCALE GENOMIC DNA]</scope>
    <source>
        <strain evidence="2">NY0173</strain>
    </source>
</reference>
<dbReference type="AlphaFoldDB" id="A0A9K3D0N2"/>
<dbReference type="Pfam" id="PF03473">
    <property type="entry name" value="MOSC"/>
    <property type="match status" value="1"/>
</dbReference>
<accession>A0A9K3D0N2</accession>
<dbReference type="GO" id="GO:0030151">
    <property type="term" value="F:molybdenum ion binding"/>
    <property type="evidence" value="ECO:0007669"/>
    <property type="project" value="InterPro"/>
</dbReference>
<evidence type="ECO:0000259" key="1">
    <source>
        <dbReference type="PROSITE" id="PS51340"/>
    </source>
</evidence>